<organism evidence="1 2">
    <name type="scientific">Thiomonas delicata</name>
    <name type="common">Thiomonas cuprina</name>
    <dbReference type="NCBI Taxonomy" id="364030"/>
    <lineage>
        <taxon>Bacteria</taxon>
        <taxon>Pseudomonadati</taxon>
        <taxon>Pseudomonadota</taxon>
        <taxon>Betaproteobacteria</taxon>
        <taxon>Burkholderiales</taxon>
        <taxon>Thiomonas</taxon>
    </lineage>
</organism>
<reference evidence="1 2" key="1">
    <citation type="submission" date="2016-06" db="EMBL/GenBank/DDBJ databases">
        <authorList>
            <person name="Kjaerup R.B."/>
            <person name="Dalgaard T.S."/>
            <person name="Juul-Madsen H.R."/>
        </authorList>
    </citation>
    <scope>NUCLEOTIDE SEQUENCE [LARGE SCALE GENOMIC DNA]</scope>
    <source>
        <strain evidence="1 2">DSM 16361</strain>
    </source>
</reference>
<keyword evidence="2" id="KW-1185">Reference proteome</keyword>
<sequence length="29" mass="3156">MLLVSVASIALLLTALRDEVECKQYFGTA</sequence>
<name>A0A238D8Z1_THIDL</name>
<dbReference type="EMBL" id="FLMQ01000057">
    <property type="protein sequence ID" value="SBP89798.1"/>
    <property type="molecule type" value="Genomic_DNA"/>
</dbReference>
<evidence type="ECO:0000313" key="2">
    <source>
        <dbReference type="Proteomes" id="UP000214566"/>
    </source>
</evidence>
<gene>
    <name evidence="1" type="ORF">THIARS_80322</name>
</gene>
<dbReference type="AlphaFoldDB" id="A0A238D8Z1"/>
<proteinExistence type="predicted"/>
<protein>
    <submittedName>
        <fullName evidence="1">Uncharacterized protein</fullName>
    </submittedName>
</protein>
<dbReference type="Proteomes" id="UP000214566">
    <property type="component" value="Unassembled WGS sequence"/>
</dbReference>
<accession>A0A238D8Z1</accession>
<evidence type="ECO:0000313" key="1">
    <source>
        <dbReference type="EMBL" id="SBP89798.1"/>
    </source>
</evidence>